<dbReference type="HOGENOM" id="CLU_1445787_0_0_6"/>
<protein>
    <recommendedName>
        <fullName evidence="2">HTH luxR-type domain-containing protein</fullName>
    </recommendedName>
</protein>
<dbReference type="Gene3D" id="1.10.10.10">
    <property type="entry name" value="Winged helix-like DNA-binding domain superfamily/Winged helix DNA-binding domain"/>
    <property type="match status" value="1"/>
</dbReference>
<dbReference type="RefSeq" id="WP_025797068.1">
    <property type="nucleotide sequence ID" value="NZ_CP009706.1"/>
</dbReference>
<keyword evidence="1" id="KW-0238">DNA-binding</keyword>
<evidence type="ECO:0000313" key="4">
    <source>
        <dbReference type="Proteomes" id="UP000029986"/>
    </source>
</evidence>
<dbReference type="GO" id="GO:0003677">
    <property type="term" value="F:DNA binding"/>
    <property type="evidence" value="ECO:0007669"/>
    <property type="project" value="UniProtKB-KW"/>
</dbReference>
<dbReference type="OrthoDB" id="6623657at2"/>
<dbReference type="InterPro" id="IPR000792">
    <property type="entry name" value="Tscrpt_reg_LuxR_C"/>
</dbReference>
<keyword evidence="4" id="KW-1185">Reference proteome</keyword>
<dbReference type="InterPro" id="IPR036388">
    <property type="entry name" value="WH-like_DNA-bd_sf"/>
</dbReference>
<dbReference type="KEGG" id="hav:AT03_12635"/>
<dbReference type="Pfam" id="PF00196">
    <property type="entry name" value="GerE"/>
    <property type="match status" value="1"/>
</dbReference>
<feature type="domain" description="HTH luxR-type" evidence="2">
    <location>
        <begin position="127"/>
        <end position="184"/>
    </location>
</feature>
<proteinExistence type="predicted"/>
<dbReference type="AlphaFoldDB" id="A0A097R367"/>
<reference evidence="3 4" key="1">
    <citation type="journal article" date="2014" name="Gut Pathog.">
        <title>Gene clusters of Hafnia alvei strain FB1 important in survival and pathogenesis: a draft genome perspective.</title>
        <authorList>
            <person name="Tan J.Y."/>
            <person name="Yin W.F."/>
            <person name="Chan K.G."/>
        </authorList>
    </citation>
    <scope>NUCLEOTIDE SEQUENCE [LARGE SCALE GENOMIC DNA]</scope>
    <source>
        <strain evidence="3 4">FB1</strain>
    </source>
</reference>
<evidence type="ECO:0000256" key="1">
    <source>
        <dbReference type="ARBA" id="ARBA00023125"/>
    </source>
</evidence>
<dbReference type="SUPFAM" id="SSF46894">
    <property type="entry name" value="C-terminal effector domain of the bipartite response regulators"/>
    <property type="match status" value="1"/>
</dbReference>
<dbReference type="GO" id="GO:0006355">
    <property type="term" value="P:regulation of DNA-templated transcription"/>
    <property type="evidence" value="ECO:0007669"/>
    <property type="project" value="InterPro"/>
</dbReference>
<dbReference type="SMART" id="SM00421">
    <property type="entry name" value="HTH_LUXR"/>
    <property type="match status" value="1"/>
</dbReference>
<gene>
    <name evidence="3" type="ORF">AT03_12635</name>
</gene>
<dbReference type="Proteomes" id="UP000029986">
    <property type="component" value="Chromosome"/>
</dbReference>
<dbReference type="InterPro" id="IPR016032">
    <property type="entry name" value="Sig_transdc_resp-reg_C-effctor"/>
</dbReference>
<dbReference type="EMBL" id="CP009706">
    <property type="protein sequence ID" value="AIU73148.1"/>
    <property type="molecule type" value="Genomic_DNA"/>
</dbReference>
<dbReference type="PATRIC" id="fig|1453496.5.peg.2570"/>
<evidence type="ECO:0000313" key="3">
    <source>
        <dbReference type="EMBL" id="AIU73148.1"/>
    </source>
</evidence>
<name>A0A097R367_HAFAL</name>
<sequence length="196" mass="22605">MNVISYTDNFYLNSAVRYLFSVEKEPPTDVCTDAKLVGAKFDYIILFNDKLPSESLMKLSTYNGFKSDDIILVVSDVVPAEVITRFIREKCRLFVQSSKVKLNEWLTILKVPFGRRDGFISFDKKNKPLLTYTEKRFLGALRMAQTQNDFAKNAAIHRKTASTYKRSVMRKLGAHHTPQLLDYVNAKCFQQILPYL</sequence>
<accession>A0A097R367</accession>
<organism evidence="3 4">
    <name type="scientific">Hafnia alvei FB1</name>
    <dbReference type="NCBI Taxonomy" id="1453496"/>
    <lineage>
        <taxon>Bacteria</taxon>
        <taxon>Pseudomonadati</taxon>
        <taxon>Pseudomonadota</taxon>
        <taxon>Gammaproteobacteria</taxon>
        <taxon>Enterobacterales</taxon>
        <taxon>Hafniaceae</taxon>
        <taxon>Hafnia</taxon>
    </lineage>
</organism>
<evidence type="ECO:0000259" key="2">
    <source>
        <dbReference type="SMART" id="SM00421"/>
    </source>
</evidence>